<accession>A0ABQ8ZXI2</accession>
<dbReference type="EMBL" id="JAPFFI010000024">
    <property type="protein sequence ID" value="KAJ6312879.1"/>
    <property type="molecule type" value="Genomic_DNA"/>
</dbReference>
<protein>
    <submittedName>
        <fullName evidence="1">Uncharacterized protein</fullName>
    </submittedName>
</protein>
<reference evidence="1" key="2">
    <citation type="journal article" date="2023" name="Int. J. Mol. Sci.">
        <title>De Novo Assembly and Annotation of 11 Diverse Shrub Willow (Salix) Genomes Reveals Novel Gene Organization in Sex-Linked Regions.</title>
        <authorList>
            <person name="Hyden B."/>
            <person name="Feng K."/>
            <person name="Yates T.B."/>
            <person name="Jawdy S."/>
            <person name="Cereghino C."/>
            <person name="Smart L.B."/>
            <person name="Muchero W."/>
        </authorList>
    </citation>
    <scope>NUCLEOTIDE SEQUENCE</scope>
    <source>
        <tissue evidence="1">Shoot tip</tissue>
    </source>
</reference>
<gene>
    <name evidence="1" type="ORF">OIU77_014409</name>
</gene>
<reference evidence="1" key="1">
    <citation type="submission" date="2022-10" db="EMBL/GenBank/DDBJ databases">
        <authorList>
            <person name="Hyden B.L."/>
            <person name="Feng K."/>
            <person name="Yates T."/>
            <person name="Jawdy S."/>
            <person name="Smart L.B."/>
            <person name="Muchero W."/>
        </authorList>
    </citation>
    <scope>NUCLEOTIDE SEQUENCE</scope>
    <source>
        <tissue evidence="1">Shoot tip</tissue>
    </source>
</reference>
<keyword evidence="2" id="KW-1185">Reference proteome</keyword>
<sequence>MVVLLSISCGSSSNIAPSRSFCEKSKTMLLIVELITLSRHKTRTWQP</sequence>
<organism evidence="1 2">
    <name type="scientific">Salix suchowensis</name>
    <dbReference type="NCBI Taxonomy" id="1278906"/>
    <lineage>
        <taxon>Eukaryota</taxon>
        <taxon>Viridiplantae</taxon>
        <taxon>Streptophyta</taxon>
        <taxon>Embryophyta</taxon>
        <taxon>Tracheophyta</taxon>
        <taxon>Spermatophyta</taxon>
        <taxon>Magnoliopsida</taxon>
        <taxon>eudicotyledons</taxon>
        <taxon>Gunneridae</taxon>
        <taxon>Pentapetalae</taxon>
        <taxon>rosids</taxon>
        <taxon>fabids</taxon>
        <taxon>Malpighiales</taxon>
        <taxon>Salicaceae</taxon>
        <taxon>Saliceae</taxon>
        <taxon>Salix</taxon>
    </lineage>
</organism>
<evidence type="ECO:0000313" key="1">
    <source>
        <dbReference type="EMBL" id="KAJ6312879.1"/>
    </source>
</evidence>
<proteinExistence type="predicted"/>
<name>A0ABQ8ZXI2_9ROSI</name>
<evidence type="ECO:0000313" key="2">
    <source>
        <dbReference type="Proteomes" id="UP001141253"/>
    </source>
</evidence>
<comment type="caution">
    <text evidence="1">The sequence shown here is derived from an EMBL/GenBank/DDBJ whole genome shotgun (WGS) entry which is preliminary data.</text>
</comment>
<feature type="non-terminal residue" evidence="1">
    <location>
        <position position="47"/>
    </location>
</feature>
<dbReference type="Proteomes" id="UP001141253">
    <property type="component" value="Chromosome 10"/>
</dbReference>